<name>A0A426Y8X4_ENSVE</name>
<evidence type="ECO:0000313" key="2">
    <source>
        <dbReference type="Proteomes" id="UP000287651"/>
    </source>
</evidence>
<gene>
    <name evidence="1" type="ORF">B296_00053268</name>
</gene>
<feature type="non-terminal residue" evidence="1">
    <location>
        <position position="86"/>
    </location>
</feature>
<dbReference type="AlphaFoldDB" id="A0A426Y8X4"/>
<protein>
    <submittedName>
        <fullName evidence="1">Uncharacterized protein</fullName>
    </submittedName>
</protein>
<comment type="caution">
    <text evidence="1">The sequence shown here is derived from an EMBL/GenBank/DDBJ whole genome shotgun (WGS) entry which is preliminary data.</text>
</comment>
<organism evidence="1 2">
    <name type="scientific">Ensete ventricosum</name>
    <name type="common">Abyssinian banana</name>
    <name type="synonym">Musa ensete</name>
    <dbReference type="NCBI Taxonomy" id="4639"/>
    <lineage>
        <taxon>Eukaryota</taxon>
        <taxon>Viridiplantae</taxon>
        <taxon>Streptophyta</taxon>
        <taxon>Embryophyta</taxon>
        <taxon>Tracheophyta</taxon>
        <taxon>Spermatophyta</taxon>
        <taxon>Magnoliopsida</taxon>
        <taxon>Liliopsida</taxon>
        <taxon>Zingiberales</taxon>
        <taxon>Musaceae</taxon>
        <taxon>Ensete</taxon>
    </lineage>
</organism>
<dbReference type="Proteomes" id="UP000287651">
    <property type="component" value="Unassembled WGS sequence"/>
</dbReference>
<proteinExistence type="predicted"/>
<dbReference type="EMBL" id="AMZH03014122">
    <property type="protein sequence ID" value="RRT48174.1"/>
    <property type="molecule type" value="Genomic_DNA"/>
</dbReference>
<evidence type="ECO:0000313" key="1">
    <source>
        <dbReference type="EMBL" id="RRT48174.1"/>
    </source>
</evidence>
<accession>A0A426Y8X4</accession>
<sequence>MDGGTTTGERRCCWNLEPSRIRLRHARLARPWAARDSLVLRSRSRSNGGSQAVAGEWRTSSANTCGNGVGCGRNESRASVTAAHSR</sequence>
<reference evidence="1 2" key="1">
    <citation type="journal article" date="2014" name="Agronomy (Basel)">
        <title>A Draft Genome Sequence for Ensete ventricosum, the Drought-Tolerant Tree Against Hunger.</title>
        <authorList>
            <person name="Harrison J."/>
            <person name="Moore K.A."/>
            <person name="Paszkiewicz K."/>
            <person name="Jones T."/>
            <person name="Grant M."/>
            <person name="Ambacheew D."/>
            <person name="Muzemil S."/>
            <person name="Studholme D.J."/>
        </authorList>
    </citation>
    <scope>NUCLEOTIDE SEQUENCE [LARGE SCALE GENOMIC DNA]</scope>
</reference>